<protein>
    <recommendedName>
        <fullName evidence="2">Non-homologous end joining protein Ku</fullName>
    </recommendedName>
</protein>
<dbReference type="GO" id="GO:0006310">
    <property type="term" value="P:DNA recombination"/>
    <property type="evidence" value="ECO:0007669"/>
    <property type="project" value="UniProtKB-KW"/>
</dbReference>
<evidence type="ECO:0000259" key="4">
    <source>
        <dbReference type="SMART" id="SM00559"/>
    </source>
</evidence>
<evidence type="ECO:0000256" key="3">
    <source>
        <dbReference type="SAM" id="MobiDB-lite"/>
    </source>
</evidence>
<dbReference type="InterPro" id="IPR009187">
    <property type="entry name" value="Prok_Ku"/>
</dbReference>
<evidence type="ECO:0000313" key="6">
    <source>
        <dbReference type="Proteomes" id="UP000540989"/>
    </source>
</evidence>
<keyword evidence="2" id="KW-0233">DNA recombination</keyword>
<name>A0A7W7ZDE5_9BACT</name>
<dbReference type="GO" id="GO:0003690">
    <property type="term" value="F:double-stranded DNA binding"/>
    <property type="evidence" value="ECO:0007669"/>
    <property type="project" value="UniProtKB-UniRule"/>
</dbReference>
<accession>A0A7W7ZDE5</accession>
<comment type="function">
    <text evidence="2">With LigD forms a non-homologous end joining (NHEJ) DNA repair enzyme, which repairs dsDNA breaks with reduced fidelity. Binds linear dsDNA with 5'- and 3'- overhangs but not closed circular dsDNA nor ssDNA. Recruits and stimulates the ligase activity of LigD.</text>
</comment>
<dbReference type="PIRSF" id="PIRSF006493">
    <property type="entry name" value="Prok_Ku"/>
    <property type="match status" value="1"/>
</dbReference>
<dbReference type="AlphaFoldDB" id="A0A7W7ZDE5"/>
<dbReference type="Gene3D" id="2.40.290.10">
    <property type="match status" value="1"/>
</dbReference>
<dbReference type="InterPro" id="IPR006164">
    <property type="entry name" value="DNA_bd_Ku70/Ku80"/>
</dbReference>
<feature type="compositionally biased region" description="Low complexity" evidence="3">
    <location>
        <begin position="288"/>
        <end position="309"/>
    </location>
</feature>
<keyword evidence="1 2" id="KW-0238">DNA-binding</keyword>
<evidence type="ECO:0000256" key="1">
    <source>
        <dbReference type="ARBA" id="ARBA00023125"/>
    </source>
</evidence>
<feature type="domain" description="Ku" evidence="4">
    <location>
        <begin position="62"/>
        <end position="193"/>
    </location>
</feature>
<comment type="subunit">
    <text evidence="2">Homodimer. Interacts with LigD.</text>
</comment>
<dbReference type="SUPFAM" id="SSF100939">
    <property type="entry name" value="SPOC domain-like"/>
    <property type="match status" value="1"/>
</dbReference>
<keyword evidence="6" id="KW-1185">Reference proteome</keyword>
<sequence length="316" mass="34818">MPRPYWSGQIQISLVSFTVKLFVATESKGEIHFHQISRKTGERVRHQKVLASAIEQSPDEASDPVAKNDIVKGYEYSKGQYVTIEPEEIEHLRVPSKHTVEITQFVDLNDLAPEYLEKPYFVVPENDLQTEAFAVVRSALEKTKKAALGKIAFGGREHVLAITAAPEGAGMMAYTMRYQEELRDPAEYFRDIKKVAINEDSLDLAETLIKKKAAKFDPSKFVDGYEVALKELVEAKVNHAPIPKDEPAAPKRNNVVNLMDALRKSLDNKEAAASAPSESSSSKKKSPKSAPAAKKGIALVKTSAPAAKTSAKRKSA</sequence>
<feature type="region of interest" description="Disordered" evidence="3">
    <location>
        <begin position="267"/>
        <end position="316"/>
    </location>
</feature>
<gene>
    <name evidence="2" type="primary">ku</name>
    <name evidence="5" type="ORF">HDF16_002245</name>
</gene>
<proteinExistence type="inferred from homology"/>
<keyword evidence="2" id="KW-0227">DNA damage</keyword>
<dbReference type="PANTHER" id="PTHR41251">
    <property type="entry name" value="NON-HOMOLOGOUS END JOINING PROTEIN KU"/>
    <property type="match status" value="1"/>
</dbReference>
<dbReference type="NCBIfam" id="TIGR02772">
    <property type="entry name" value="Ku_bact"/>
    <property type="match status" value="1"/>
</dbReference>
<organism evidence="5 6">
    <name type="scientific">Granulicella aggregans</name>
    <dbReference type="NCBI Taxonomy" id="474949"/>
    <lineage>
        <taxon>Bacteria</taxon>
        <taxon>Pseudomonadati</taxon>
        <taxon>Acidobacteriota</taxon>
        <taxon>Terriglobia</taxon>
        <taxon>Terriglobales</taxon>
        <taxon>Acidobacteriaceae</taxon>
        <taxon>Granulicella</taxon>
    </lineage>
</organism>
<feature type="compositionally biased region" description="Low complexity" evidence="3">
    <location>
        <begin position="271"/>
        <end position="280"/>
    </location>
</feature>
<evidence type="ECO:0000313" key="5">
    <source>
        <dbReference type="EMBL" id="MBB5057539.1"/>
    </source>
</evidence>
<comment type="caution">
    <text evidence="5">The sequence shown here is derived from an EMBL/GenBank/DDBJ whole genome shotgun (WGS) entry which is preliminary data.</text>
</comment>
<dbReference type="SMART" id="SM00559">
    <property type="entry name" value="Ku78"/>
    <property type="match status" value="1"/>
</dbReference>
<comment type="similarity">
    <text evidence="2">Belongs to the prokaryotic Ku family.</text>
</comment>
<dbReference type="RefSeq" id="WP_184216532.1">
    <property type="nucleotide sequence ID" value="NZ_JACHIP010000003.1"/>
</dbReference>
<reference evidence="5 6" key="1">
    <citation type="submission" date="2020-08" db="EMBL/GenBank/DDBJ databases">
        <title>Genomic Encyclopedia of Type Strains, Phase IV (KMG-V): Genome sequencing to study the core and pangenomes of soil and plant-associated prokaryotes.</title>
        <authorList>
            <person name="Whitman W."/>
        </authorList>
    </citation>
    <scope>NUCLEOTIDE SEQUENCE [LARGE SCALE GENOMIC DNA]</scope>
    <source>
        <strain evidence="5 6">M8UP14</strain>
    </source>
</reference>
<keyword evidence="2" id="KW-0234">DNA repair</keyword>
<dbReference type="Pfam" id="PF02735">
    <property type="entry name" value="Ku"/>
    <property type="match status" value="1"/>
</dbReference>
<dbReference type="EMBL" id="JACHIP010000003">
    <property type="protein sequence ID" value="MBB5057539.1"/>
    <property type="molecule type" value="Genomic_DNA"/>
</dbReference>
<dbReference type="Proteomes" id="UP000540989">
    <property type="component" value="Unassembled WGS sequence"/>
</dbReference>
<dbReference type="GO" id="GO:0006303">
    <property type="term" value="P:double-strand break repair via nonhomologous end joining"/>
    <property type="evidence" value="ECO:0007669"/>
    <property type="project" value="UniProtKB-UniRule"/>
</dbReference>
<dbReference type="PANTHER" id="PTHR41251:SF1">
    <property type="entry name" value="NON-HOMOLOGOUS END JOINING PROTEIN KU"/>
    <property type="match status" value="1"/>
</dbReference>
<dbReference type="InterPro" id="IPR016194">
    <property type="entry name" value="SPOC-like_C_dom_sf"/>
</dbReference>
<dbReference type="HAMAP" id="MF_01875">
    <property type="entry name" value="Prokaryotic_Ku"/>
    <property type="match status" value="1"/>
</dbReference>
<evidence type="ECO:0000256" key="2">
    <source>
        <dbReference type="HAMAP-Rule" id="MF_01875"/>
    </source>
</evidence>